<feature type="domain" description="Glycoside hydrolase family 3 N-terminal" evidence="6">
    <location>
        <begin position="48"/>
        <end position="315"/>
    </location>
</feature>
<dbReference type="PANTHER" id="PTHR30480:SF13">
    <property type="entry name" value="BETA-HEXOSAMINIDASE"/>
    <property type="match status" value="1"/>
</dbReference>
<dbReference type="InterPro" id="IPR019800">
    <property type="entry name" value="Glyco_hydro_3_AS"/>
</dbReference>
<protein>
    <recommendedName>
        <fullName evidence="3">beta-N-acetylhexosaminidase</fullName>
        <ecNumber evidence="3">3.2.1.52</ecNumber>
    </recommendedName>
</protein>
<dbReference type="Gene3D" id="3.20.20.300">
    <property type="entry name" value="Glycoside hydrolase, family 3, N-terminal domain"/>
    <property type="match status" value="1"/>
</dbReference>
<name>A0A1G4TA90_9HYPH</name>
<dbReference type="EC" id="3.2.1.52" evidence="3"/>
<dbReference type="InterPro" id="IPR050226">
    <property type="entry name" value="NagZ_Beta-hexosaminidase"/>
</dbReference>
<evidence type="ECO:0000256" key="1">
    <source>
        <dbReference type="ARBA" id="ARBA00001231"/>
    </source>
</evidence>
<comment type="catalytic activity">
    <reaction evidence="1">
        <text>Hydrolysis of terminal non-reducing N-acetyl-D-hexosamine residues in N-acetyl-beta-D-hexosaminides.</text>
        <dbReference type="EC" id="3.2.1.52"/>
    </reaction>
</comment>
<evidence type="ECO:0000256" key="3">
    <source>
        <dbReference type="ARBA" id="ARBA00012663"/>
    </source>
</evidence>
<evidence type="ECO:0000256" key="4">
    <source>
        <dbReference type="ARBA" id="ARBA00022801"/>
    </source>
</evidence>
<dbReference type="GO" id="GO:0005975">
    <property type="term" value="P:carbohydrate metabolic process"/>
    <property type="evidence" value="ECO:0007669"/>
    <property type="project" value="InterPro"/>
</dbReference>
<dbReference type="Pfam" id="PF00933">
    <property type="entry name" value="Glyco_hydro_3"/>
    <property type="match status" value="1"/>
</dbReference>
<dbReference type="InterPro" id="IPR001764">
    <property type="entry name" value="Glyco_hydro_3_N"/>
</dbReference>
<dbReference type="NCBIfam" id="NF003740">
    <property type="entry name" value="PRK05337.1"/>
    <property type="match status" value="1"/>
</dbReference>
<evidence type="ECO:0000256" key="5">
    <source>
        <dbReference type="ARBA" id="ARBA00023295"/>
    </source>
</evidence>
<dbReference type="InterPro" id="IPR017853">
    <property type="entry name" value="GH"/>
</dbReference>
<gene>
    <name evidence="7" type="ORF">SAMN02927900_04822</name>
</gene>
<evidence type="ECO:0000259" key="6">
    <source>
        <dbReference type="Pfam" id="PF00933"/>
    </source>
</evidence>
<reference evidence="7 8" key="1">
    <citation type="submission" date="2016-10" db="EMBL/GenBank/DDBJ databases">
        <authorList>
            <person name="de Groot N.N."/>
        </authorList>
    </citation>
    <scope>NUCLEOTIDE SEQUENCE [LARGE SCALE GENOMIC DNA]</scope>
    <source>
        <strain evidence="7 8">CGMCC 1.3401</strain>
    </source>
</reference>
<dbReference type="PANTHER" id="PTHR30480">
    <property type="entry name" value="BETA-HEXOSAMINIDASE-RELATED"/>
    <property type="match status" value="1"/>
</dbReference>
<proteinExistence type="inferred from homology"/>
<evidence type="ECO:0000256" key="2">
    <source>
        <dbReference type="ARBA" id="ARBA00005336"/>
    </source>
</evidence>
<keyword evidence="4" id="KW-0378">Hydrolase</keyword>
<evidence type="ECO:0000313" key="7">
    <source>
        <dbReference type="EMBL" id="SCW77489.1"/>
    </source>
</evidence>
<evidence type="ECO:0000313" key="8">
    <source>
        <dbReference type="Proteomes" id="UP000199542"/>
    </source>
</evidence>
<sequence>MALDLTRNSPAGLYDSDMTESKAMILGCSGLSLTPEEKAFYKAERPWGFILFGRNISEPQQIADLVAEMRESVGWHAPVLIDQEGGRVQRIRPPILQHYPSGQALGDIYRRNREQGLRAAWLMSRLHAFDLLKFGINVDCLPVLDVPVEGSSSVIGNRAYGGDPKTVADMGRAAAEGLKAGGVLPVMKHMPGHGRGFADSHHELPVVPVSRDELEAHDFPPFIAMKDELAAMTCHVVFTAIDPDNPATTSSKVIDGVIRKRIGFKGLLLSDDTSMNALAGTIGERAANIIAGGCDIVLHCNGHMDEMQQVVANTPVLARASLERANAVLAGFPKVDQADEATIRAEFDGMFATV</sequence>
<keyword evidence="5" id="KW-0326">Glycosidase</keyword>
<dbReference type="GO" id="GO:0009254">
    <property type="term" value="P:peptidoglycan turnover"/>
    <property type="evidence" value="ECO:0007669"/>
    <property type="project" value="TreeGrafter"/>
</dbReference>
<dbReference type="EMBL" id="FMTM01000008">
    <property type="protein sequence ID" value="SCW77489.1"/>
    <property type="molecule type" value="Genomic_DNA"/>
</dbReference>
<dbReference type="InterPro" id="IPR036962">
    <property type="entry name" value="Glyco_hydro_3_N_sf"/>
</dbReference>
<dbReference type="AlphaFoldDB" id="A0A1G4TA90"/>
<dbReference type="Proteomes" id="UP000199542">
    <property type="component" value="Unassembled WGS sequence"/>
</dbReference>
<dbReference type="GO" id="GO:0004563">
    <property type="term" value="F:beta-N-acetylhexosaminidase activity"/>
    <property type="evidence" value="ECO:0007669"/>
    <property type="project" value="UniProtKB-EC"/>
</dbReference>
<comment type="similarity">
    <text evidence="2">Belongs to the glycosyl hydrolase 3 family.</text>
</comment>
<organism evidence="7 8">
    <name type="scientific">Rhizobium mongolense subsp. loessense</name>
    <dbReference type="NCBI Taxonomy" id="158890"/>
    <lineage>
        <taxon>Bacteria</taxon>
        <taxon>Pseudomonadati</taxon>
        <taxon>Pseudomonadota</taxon>
        <taxon>Alphaproteobacteria</taxon>
        <taxon>Hyphomicrobiales</taxon>
        <taxon>Rhizobiaceae</taxon>
        <taxon>Rhizobium/Agrobacterium group</taxon>
        <taxon>Rhizobium</taxon>
    </lineage>
</organism>
<accession>A0A1G4TA90</accession>
<dbReference type="SUPFAM" id="SSF51445">
    <property type="entry name" value="(Trans)glycosidases"/>
    <property type="match status" value="1"/>
</dbReference>
<dbReference type="PROSITE" id="PS00775">
    <property type="entry name" value="GLYCOSYL_HYDROL_F3"/>
    <property type="match status" value="1"/>
</dbReference>